<dbReference type="InterPro" id="IPR001466">
    <property type="entry name" value="Beta-lactam-related"/>
</dbReference>
<dbReference type="RefSeq" id="WP_028156480.1">
    <property type="nucleotide sequence ID" value="NZ_JANUDC010000001.1"/>
</dbReference>
<gene>
    <name evidence="3" type="ORF">MA20_02505</name>
</gene>
<dbReference type="SUPFAM" id="SSF50156">
    <property type="entry name" value="PDZ domain-like"/>
    <property type="match status" value="1"/>
</dbReference>
<dbReference type="InterPro" id="IPR050789">
    <property type="entry name" value="Diverse_Enzym_Activities"/>
</dbReference>
<dbReference type="AlphaFoldDB" id="A0A0A3Y4H9"/>
<feature type="domain" description="PDZ" evidence="2">
    <location>
        <begin position="485"/>
        <end position="553"/>
    </location>
</feature>
<evidence type="ECO:0000313" key="4">
    <source>
        <dbReference type="Proteomes" id="UP000030377"/>
    </source>
</evidence>
<evidence type="ECO:0000256" key="1">
    <source>
        <dbReference type="SAM" id="SignalP"/>
    </source>
</evidence>
<keyword evidence="1" id="KW-0732">Signal</keyword>
<dbReference type="SUPFAM" id="SSF56601">
    <property type="entry name" value="beta-lactamase/transpeptidase-like"/>
    <property type="match status" value="1"/>
</dbReference>
<dbReference type="PROSITE" id="PS50106">
    <property type="entry name" value="PDZ"/>
    <property type="match status" value="1"/>
</dbReference>
<dbReference type="PANTHER" id="PTHR43283:SF3">
    <property type="entry name" value="BETA-LACTAMASE FAMILY PROTEIN (AFU_ORTHOLOGUE AFUA_5G07500)"/>
    <property type="match status" value="1"/>
</dbReference>
<dbReference type="Gene3D" id="2.30.42.10">
    <property type="match status" value="1"/>
</dbReference>
<dbReference type="InterPro" id="IPR001478">
    <property type="entry name" value="PDZ"/>
</dbReference>
<dbReference type="Gene3D" id="3.40.710.10">
    <property type="entry name" value="DD-peptidase/beta-lactamase superfamily"/>
    <property type="match status" value="1"/>
</dbReference>
<organism evidence="3 4">
    <name type="scientific">Bradyrhizobium japonicum</name>
    <dbReference type="NCBI Taxonomy" id="375"/>
    <lineage>
        <taxon>Bacteria</taxon>
        <taxon>Pseudomonadati</taxon>
        <taxon>Pseudomonadota</taxon>
        <taxon>Alphaproteobacteria</taxon>
        <taxon>Hyphomicrobiales</taxon>
        <taxon>Nitrobacteraceae</taxon>
        <taxon>Bradyrhizobium</taxon>
    </lineage>
</organism>
<dbReference type="EMBL" id="JRPN01000001">
    <property type="protein sequence ID" value="KGT81632.1"/>
    <property type="molecule type" value="Genomic_DNA"/>
</dbReference>
<dbReference type="InterPro" id="IPR036034">
    <property type="entry name" value="PDZ_sf"/>
</dbReference>
<evidence type="ECO:0000259" key="2">
    <source>
        <dbReference type="PROSITE" id="PS50106"/>
    </source>
</evidence>
<dbReference type="STRING" id="375.BKD09_RS13945"/>
<dbReference type="PANTHER" id="PTHR43283">
    <property type="entry name" value="BETA-LACTAMASE-RELATED"/>
    <property type="match status" value="1"/>
</dbReference>
<feature type="signal peptide" evidence="1">
    <location>
        <begin position="1"/>
        <end position="22"/>
    </location>
</feature>
<dbReference type="Proteomes" id="UP000030377">
    <property type="component" value="Unassembled WGS sequence"/>
</dbReference>
<feature type="chain" id="PRO_5002005506" evidence="1">
    <location>
        <begin position="23"/>
        <end position="670"/>
    </location>
</feature>
<dbReference type="InterPro" id="IPR012338">
    <property type="entry name" value="Beta-lactam/transpept-like"/>
</dbReference>
<name>A0A0A3Y4H9_BRAJP</name>
<sequence>MRLVASMWTIPVVLCLSGTAFADDLATPGDAKSLGFSVARLARIAPWYQARFDSFSPSDGLLPGAVVAIAKGGKLAYLQAIGFQDRAETVPMKTNSIFWIASMSKPVTSVAAMILVDEGKLDLDAPVSQYLPELANMRVAFQKTDPATGEMDYGIGLPKPAKHPMTVRDLLRHTSGLIYPELDFAYPERGLADASADFGIRMIHGLYGLRAVRRRDTTLADFVSSLARLPLAHEPGEVHEYGWSVEVLSRVVEVASGRPFDQFLESRIFGPLHMVDTGFFVPKEKLDRLVDSPMPERPPIWDVTTPPKLFSGDGGLVSTAPDYLRFCQMLLNGGELDGVRVLSPHAVKQMTTNALPSGVSIFGGDEVGARAGTTFGLGFAIRTDPVQSWIPGAVGSFSWAGHWSTYFWIDPAEQLIGLQMVQATPGSKGRQAVLYSGINHLVYGALAIPESTAVPPAAPVPLSPEALADYAGTYDFGATVSSRDRQGLADGKTGWLGIGSFVAMGQEGLRINKPNLGSSPAAKAGVTAGDLITEIDGAPLKGLALADVLAKLRGPANSTIKMKIVHKGQRSADDLSIVRATRRANSVLLQLRVEQGKLIAEATGAWPILEFEKGNATPLVATSSNEFTADDEDHTRIAFVRDAAGKVSGLILNPGPWEQHAAKSALGPNF</sequence>
<proteinExistence type="predicted"/>
<accession>A0A0A3Y4H9</accession>
<dbReference type="Pfam" id="PF00144">
    <property type="entry name" value="Beta-lactamase"/>
    <property type="match status" value="1"/>
</dbReference>
<dbReference type="CDD" id="cd06782">
    <property type="entry name" value="cpPDZ_CPP-like"/>
    <property type="match status" value="1"/>
</dbReference>
<dbReference type="Pfam" id="PF17820">
    <property type="entry name" value="PDZ_6"/>
    <property type="match status" value="1"/>
</dbReference>
<comment type="caution">
    <text evidence="3">The sequence shown here is derived from an EMBL/GenBank/DDBJ whole genome shotgun (WGS) entry which is preliminary data.</text>
</comment>
<protein>
    <submittedName>
        <fullName evidence="3">Beta-lactamase</fullName>
    </submittedName>
</protein>
<reference evidence="3 4" key="1">
    <citation type="submission" date="2014-09" db="EMBL/GenBank/DDBJ databases">
        <title>Draft genome of Bradyrhizobium japonicum Is-34.</title>
        <authorList>
            <person name="Tsurumaru H."/>
            <person name="Yamakawa T."/>
            <person name="Hashimoto S."/>
            <person name="Okizaki K."/>
            <person name="Kanesaki Y."/>
            <person name="Yoshikawa H."/>
            <person name="Yajima S."/>
        </authorList>
    </citation>
    <scope>NUCLEOTIDE SEQUENCE [LARGE SCALE GENOMIC DNA]</scope>
    <source>
        <strain evidence="3 4">Is-34</strain>
    </source>
</reference>
<dbReference type="InterPro" id="IPR041489">
    <property type="entry name" value="PDZ_6"/>
</dbReference>
<evidence type="ECO:0000313" key="3">
    <source>
        <dbReference type="EMBL" id="KGT81632.1"/>
    </source>
</evidence>
<dbReference type="SMART" id="SM00228">
    <property type="entry name" value="PDZ"/>
    <property type="match status" value="1"/>
</dbReference>